<protein>
    <submittedName>
        <fullName evidence="1">DUF4331 family protein</fullName>
    </submittedName>
</protein>
<dbReference type="InterPro" id="IPR025566">
    <property type="entry name" value="DUF4331"/>
</dbReference>
<evidence type="ECO:0000313" key="1">
    <source>
        <dbReference type="EMBL" id="MFM9650153.1"/>
    </source>
</evidence>
<gene>
    <name evidence="1" type="ORF">ACKI1S_28900</name>
</gene>
<dbReference type="RefSeq" id="WP_369277148.1">
    <property type="nucleotide sequence ID" value="NZ_JBJVMW010000009.1"/>
</dbReference>
<sequence>MADHFSGPRILFDPASDITDVFAFPSPDRPGRLVMVLDTFPAAAPTALFSDAITYRLRVRPVARAAEGTAFRVGEAEYAFDLTFAVPDEFPGGAAPVQTGTCTAPNGEQLRFRTGDETPGETAGLRIFAGPRLDPFFINLAGVLATDATEKLAFQHDAANSLQGMNVLSIVIEVATETVFGPGSGPLFAVVGETVTTGGRPVRLERMGRPEIKNVVLASKKFDPVNSDIEIRDLYNEEDAFAVGQDYAGAYRARFDANLAFFDHLDGENAWPVDEQGAHPLTELLLADFLVVDVSKPFAEDSCFEIESAVLAGRDHTTCGGRAPNDDIVDTLYTLLVHGVDGPRISDGVDRATQPATHRFPYLVAAHPNPPDVMALFAALSAPQAQEPGQEEA</sequence>
<comment type="caution">
    <text evidence="1">The sequence shown here is derived from an EMBL/GenBank/DDBJ whole genome shotgun (WGS) entry which is preliminary data.</text>
</comment>
<organism evidence="1 2">
    <name type="scientific">Streptomyces galilaeus</name>
    <dbReference type="NCBI Taxonomy" id="33899"/>
    <lineage>
        <taxon>Bacteria</taxon>
        <taxon>Bacillati</taxon>
        <taxon>Actinomycetota</taxon>
        <taxon>Actinomycetes</taxon>
        <taxon>Kitasatosporales</taxon>
        <taxon>Streptomycetaceae</taxon>
        <taxon>Streptomyces</taxon>
    </lineage>
</organism>
<evidence type="ECO:0000313" key="2">
    <source>
        <dbReference type="Proteomes" id="UP001631993"/>
    </source>
</evidence>
<dbReference type="Pfam" id="PF14224">
    <property type="entry name" value="DUF4331"/>
    <property type="match status" value="2"/>
</dbReference>
<accession>A0ABW9IPZ1</accession>
<name>A0ABW9IPZ1_STRGJ</name>
<keyword evidence="2" id="KW-1185">Reference proteome</keyword>
<dbReference type="Proteomes" id="UP001631993">
    <property type="component" value="Unassembled WGS sequence"/>
</dbReference>
<dbReference type="EMBL" id="JBJVNE010000015">
    <property type="protein sequence ID" value="MFM9650153.1"/>
    <property type="molecule type" value="Genomic_DNA"/>
</dbReference>
<proteinExistence type="predicted"/>
<reference evidence="1 2" key="1">
    <citation type="submission" date="2024-12" db="EMBL/GenBank/DDBJ databases">
        <title>Forecasting of Potato common scab and diversities of Pathogenic streptomyces spp. in china.</title>
        <authorList>
            <person name="Handique U."/>
            <person name="Wu J."/>
        </authorList>
    </citation>
    <scope>NUCLEOTIDE SEQUENCE [LARGE SCALE GENOMIC DNA]</scope>
    <source>
        <strain evidence="1 2">ZRIMU1585</strain>
    </source>
</reference>